<comment type="caution">
    <text evidence="1">The sequence shown here is derived from an EMBL/GenBank/DDBJ whole genome shotgun (WGS) entry which is preliminary data.</text>
</comment>
<accession>A0ABR6BDU7</accession>
<organism evidence="1 2">
    <name type="scientific">Kutzneria viridogrisea</name>
    <dbReference type="NCBI Taxonomy" id="47990"/>
    <lineage>
        <taxon>Bacteria</taxon>
        <taxon>Bacillati</taxon>
        <taxon>Actinomycetota</taxon>
        <taxon>Actinomycetes</taxon>
        <taxon>Pseudonocardiales</taxon>
        <taxon>Pseudonocardiaceae</taxon>
        <taxon>Kutzneria</taxon>
    </lineage>
</organism>
<evidence type="ECO:0000313" key="2">
    <source>
        <dbReference type="Proteomes" id="UP000517916"/>
    </source>
</evidence>
<dbReference type="EMBL" id="JACJID010000002">
    <property type="protein sequence ID" value="MBA8924877.1"/>
    <property type="molecule type" value="Genomic_DNA"/>
</dbReference>
<dbReference type="SUPFAM" id="SSF55073">
    <property type="entry name" value="Nucleotide cyclase"/>
    <property type="match status" value="1"/>
</dbReference>
<evidence type="ECO:0000313" key="1">
    <source>
        <dbReference type="EMBL" id="MBA8924877.1"/>
    </source>
</evidence>
<gene>
    <name evidence="1" type="ORF">BC739_002076</name>
</gene>
<proteinExistence type="predicted"/>
<dbReference type="Proteomes" id="UP000517916">
    <property type="component" value="Unassembled WGS sequence"/>
</dbReference>
<dbReference type="RefSeq" id="WP_025359598.1">
    <property type="nucleotide sequence ID" value="NZ_BAAABQ010000010.1"/>
</dbReference>
<dbReference type="Gene3D" id="3.30.70.1230">
    <property type="entry name" value="Nucleotide cyclase"/>
    <property type="match status" value="1"/>
</dbReference>
<reference evidence="1 2" key="1">
    <citation type="submission" date="2020-08" db="EMBL/GenBank/DDBJ databases">
        <title>Genomic Encyclopedia of Archaeal and Bacterial Type Strains, Phase II (KMG-II): from individual species to whole genera.</title>
        <authorList>
            <person name="Goeker M."/>
        </authorList>
    </citation>
    <scope>NUCLEOTIDE SEQUENCE [LARGE SCALE GENOMIC DNA]</scope>
    <source>
        <strain evidence="1 2">DSM 43850</strain>
    </source>
</reference>
<dbReference type="InterPro" id="IPR029787">
    <property type="entry name" value="Nucleotide_cyclase"/>
</dbReference>
<sequence>MSAAGFQAGTTYENVYLLFVDAAGSSTILASNPRDQAVRAFDLVQRRALSRVEGRCARAGVWSWRGDGGFLVVHDEEESTALHVALTAGIGLLTEDLPELREEFARIGVRGELHLRIALHKATISYPGGDTGSVHSPEIDFAAHLEEASPPDCLAISDAVYRVAGALAEGFEAVGGFEGRPVHLLSTGPAGEARRAWLTTSGLAQGTLVHAYPERPSQQQKARLVDTASEVIDLGTALNTCASFLTTTERPALYREAVLRLLARGGTYRCVLLDPDCPATKAIGELRGEDLAAKIHGSLARFARFRRRHGAEGLHVYHTTVFPGFAALAADLELILYSPYLLGTGTPVERADMPHYLLTPTAGRLFTDVRSTVAEIVGDLRRVL</sequence>
<name>A0ABR6BDU7_9PSEU</name>
<keyword evidence="2" id="KW-1185">Reference proteome</keyword>
<protein>
    <submittedName>
        <fullName evidence="1">Class 3 adenylate cyclase</fullName>
    </submittedName>
</protein>